<dbReference type="PANTHER" id="PTHR30026:SF22">
    <property type="entry name" value="OUTER MEMBRANE EFFLUX PROTEIN"/>
    <property type="match status" value="1"/>
</dbReference>
<evidence type="ECO:0000256" key="6">
    <source>
        <dbReference type="ARBA" id="ARBA00023136"/>
    </source>
</evidence>
<dbReference type="Proteomes" id="UP001060012">
    <property type="component" value="Chromosome"/>
</dbReference>
<keyword evidence="9" id="KW-1185">Reference proteome</keyword>
<evidence type="ECO:0000256" key="3">
    <source>
        <dbReference type="ARBA" id="ARBA00022448"/>
    </source>
</evidence>
<keyword evidence="3" id="KW-0813">Transport</keyword>
<proteinExistence type="inferred from homology"/>
<comment type="subcellular location">
    <subcellularLocation>
        <location evidence="1">Cell outer membrane</location>
    </subcellularLocation>
</comment>
<keyword evidence="4" id="KW-1134">Transmembrane beta strand</keyword>
<dbReference type="Pfam" id="PF02321">
    <property type="entry name" value="OEP"/>
    <property type="match status" value="2"/>
</dbReference>
<evidence type="ECO:0000256" key="1">
    <source>
        <dbReference type="ARBA" id="ARBA00004442"/>
    </source>
</evidence>
<evidence type="ECO:0000256" key="4">
    <source>
        <dbReference type="ARBA" id="ARBA00022452"/>
    </source>
</evidence>
<dbReference type="Gene3D" id="1.20.1600.10">
    <property type="entry name" value="Outer membrane efflux proteins (OEP)"/>
    <property type="match status" value="1"/>
</dbReference>
<dbReference type="SUPFAM" id="SSF56954">
    <property type="entry name" value="Outer membrane efflux proteins (OEP)"/>
    <property type="match status" value="1"/>
</dbReference>
<dbReference type="EMBL" id="CP100595">
    <property type="protein sequence ID" value="UTJ05784.1"/>
    <property type="molecule type" value="Genomic_DNA"/>
</dbReference>
<reference evidence="8" key="1">
    <citation type="submission" date="2022-07" db="EMBL/GenBank/DDBJ databases">
        <title>Arcobacter roscoffensis sp. nov., a marine bacterium isolated from coastal seawater collected from Roscoff, France.</title>
        <authorList>
            <person name="Pascual J."/>
            <person name="Lepeaux C."/>
            <person name="Methner A."/>
            <person name="Overmann J."/>
        </authorList>
    </citation>
    <scope>NUCLEOTIDE SEQUENCE</scope>
    <source>
        <strain evidence="8">ARW1-2F2</strain>
    </source>
</reference>
<accession>A0ABY5E2J1</accession>
<keyword evidence="6" id="KW-0472">Membrane</keyword>
<evidence type="ECO:0000313" key="9">
    <source>
        <dbReference type="Proteomes" id="UP001060012"/>
    </source>
</evidence>
<protein>
    <submittedName>
        <fullName evidence="8">TolC family protein</fullName>
    </submittedName>
</protein>
<sequence>MKNNRFIYGIPVLMVLFSVGEATSLKDVVSHTLKSNQDIYSKSLNNNAFKNYIDEEKTAYYPKVDLTASLEKIKEKEKSPTLNTNETRTGNNIRLDLEQLLYDGGLSSSKIESAKYTYMSNKYKNSDDIENIILDGIISYLNMVKSQERINISEDNIKVHNNYLQIARETEDINGTILDKVQTKAKIHNAKNKLFDEINNYNLAKSSFDKNVGMKVLGEICRPSIDESKVPSSLKDLKTIALSSNYKIKEQIENIKEQREKLAQTDSNFLPTLKFKLQAIHDDELITDETETKRYTGKIELTYNIFNGLSDEKASQRERLFLKESKAKLDVVTKDIIDQLTSSFNTYQTSKSQIIELKQFIEENKQIIEIYKDQFDSGTRSFIDVLNVEADLYNSKISLINTQFNMYQSYYKILKLMSTLQNTISDSQRQVCDADDFFKEEPKKDELKDMEEELNLEESSTLETQISTPKTSVENEYALFLNTYSTMKKAQDVLDNTKTDLKNNQKLKVILNSKASYTLAAYNIKGKQNAVSLKESLDYKFPNSYFIKKSK</sequence>
<name>A0ABY5E2J1_9BACT</name>
<keyword evidence="5" id="KW-0812">Transmembrane</keyword>
<evidence type="ECO:0000256" key="5">
    <source>
        <dbReference type="ARBA" id="ARBA00022692"/>
    </source>
</evidence>
<gene>
    <name evidence="8" type="ORF">NJU99_11070</name>
</gene>
<dbReference type="InterPro" id="IPR003423">
    <property type="entry name" value="OMP_efflux"/>
</dbReference>
<dbReference type="InterPro" id="IPR051906">
    <property type="entry name" value="TolC-like"/>
</dbReference>
<evidence type="ECO:0000256" key="2">
    <source>
        <dbReference type="ARBA" id="ARBA00007613"/>
    </source>
</evidence>
<dbReference type="PANTHER" id="PTHR30026">
    <property type="entry name" value="OUTER MEMBRANE PROTEIN TOLC"/>
    <property type="match status" value="1"/>
</dbReference>
<keyword evidence="7" id="KW-0998">Cell outer membrane</keyword>
<organism evidence="8 9">
    <name type="scientific">Arcobacter roscoffensis</name>
    <dbReference type="NCBI Taxonomy" id="2961520"/>
    <lineage>
        <taxon>Bacteria</taxon>
        <taxon>Pseudomonadati</taxon>
        <taxon>Campylobacterota</taxon>
        <taxon>Epsilonproteobacteria</taxon>
        <taxon>Campylobacterales</taxon>
        <taxon>Arcobacteraceae</taxon>
        <taxon>Arcobacter</taxon>
    </lineage>
</organism>
<dbReference type="RefSeq" id="WP_254575965.1">
    <property type="nucleotide sequence ID" value="NZ_CP100595.1"/>
</dbReference>
<evidence type="ECO:0000313" key="8">
    <source>
        <dbReference type="EMBL" id="UTJ05784.1"/>
    </source>
</evidence>
<evidence type="ECO:0000256" key="7">
    <source>
        <dbReference type="ARBA" id="ARBA00023237"/>
    </source>
</evidence>
<comment type="similarity">
    <text evidence="2">Belongs to the outer membrane factor (OMF) (TC 1.B.17) family.</text>
</comment>